<accession>A0ABZ2L605</accession>
<keyword evidence="4" id="KW-1185">Reference proteome</keyword>
<sequence>MIDTTYVVTMAAYNRWQNDNLYGAADALSEAERTLDRGAFFGSIQGTLNHILWADEVWLGRFSGRPHPATPIHRSHDRYQDWNELRAARIGLDADIAAWAEALDPAWLAQAPARSGASKTKPPRPHAFLVVHMFNHQTHHRGQVHAMLTAAGARPSDTDLLKMEP</sequence>
<name>A0ABZ2L605_9BACT</name>
<evidence type="ECO:0000313" key="3">
    <source>
        <dbReference type="EMBL" id="WXB04994.1"/>
    </source>
</evidence>
<dbReference type="SUPFAM" id="SSF109854">
    <property type="entry name" value="DinB/YfiT-like putative metalloenzymes"/>
    <property type="match status" value="1"/>
</dbReference>
<evidence type="ECO:0000256" key="2">
    <source>
        <dbReference type="ARBA" id="ARBA00022723"/>
    </source>
</evidence>
<protein>
    <submittedName>
        <fullName evidence="3">DinB family protein</fullName>
    </submittedName>
</protein>
<dbReference type="InterPro" id="IPR034660">
    <property type="entry name" value="DinB/YfiT-like"/>
</dbReference>
<organism evidence="3 4">
    <name type="scientific">Pendulispora rubella</name>
    <dbReference type="NCBI Taxonomy" id="2741070"/>
    <lineage>
        <taxon>Bacteria</taxon>
        <taxon>Pseudomonadati</taxon>
        <taxon>Myxococcota</taxon>
        <taxon>Myxococcia</taxon>
        <taxon>Myxococcales</taxon>
        <taxon>Sorangiineae</taxon>
        <taxon>Pendulisporaceae</taxon>
        <taxon>Pendulispora</taxon>
    </lineage>
</organism>
<dbReference type="Proteomes" id="UP001374803">
    <property type="component" value="Chromosome"/>
</dbReference>
<dbReference type="EMBL" id="CP089983">
    <property type="protein sequence ID" value="WXB04994.1"/>
    <property type="molecule type" value="Genomic_DNA"/>
</dbReference>
<keyword evidence="2" id="KW-0479">Metal-binding</keyword>
<dbReference type="Gene3D" id="1.20.120.450">
    <property type="entry name" value="dinb family like domain"/>
    <property type="match status" value="1"/>
</dbReference>
<dbReference type="RefSeq" id="WP_394834637.1">
    <property type="nucleotide sequence ID" value="NZ_CP089929.1"/>
</dbReference>
<dbReference type="Pfam" id="PF05163">
    <property type="entry name" value="DinB"/>
    <property type="match status" value="1"/>
</dbReference>
<dbReference type="PANTHER" id="PTHR37302:SF1">
    <property type="entry name" value="PROTEIN DINB"/>
    <property type="match status" value="1"/>
</dbReference>
<evidence type="ECO:0000256" key="1">
    <source>
        <dbReference type="ARBA" id="ARBA00008635"/>
    </source>
</evidence>
<comment type="similarity">
    <text evidence="1">Belongs to the DinB family.</text>
</comment>
<dbReference type="InterPro" id="IPR007837">
    <property type="entry name" value="DinB"/>
</dbReference>
<evidence type="ECO:0000313" key="4">
    <source>
        <dbReference type="Proteomes" id="UP001374803"/>
    </source>
</evidence>
<reference evidence="3" key="1">
    <citation type="submission" date="2021-12" db="EMBL/GenBank/DDBJ databases">
        <title>Discovery of the Pendulisporaceae a myxobacterial family with distinct sporulation behavior and unique specialized metabolism.</title>
        <authorList>
            <person name="Garcia R."/>
            <person name="Popoff A."/>
            <person name="Bader C.D."/>
            <person name="Loehr J."/>
            <person name="Walesch S."/>
            <person name="Walt C."/>
            <person name="Boldt J."/>
            <person name="Bunk B."/>
            <person name="Haeckl F.J.F.P.J."/>
            <person name="Gunesch A.P."/>
            <person name="Birkelbach J."/>
            <person name="Nuebel U."/>
            <person name="Pietschmann T."/>
            <person name="Bach T."/>
            <person name="Mueller R."/>
        </authorList>
    </citation>
    <scope>NUCLEOTIDE SEQUENCE</scope>
    <source>
        <strain evidence="3">MSr11367</strain>
    </source>
</reference>
<gene>
    <name evidence="3" type="ORF">LVJ94_49890</name>
</gene>
<dbReference type="PANTHER" id="PTHR37302">
    <property type="entry name" value="SLR1116 PROTEIN"/>
    <property type="match status" value="1"/>
</dbReference>
<proteinExistence type="inferred from homology"/>